<comment type="caution">
    <text evidence="1">The sequence shown here is derived from an EMBL/GenBank/DDBJ whole genome shotgun (WGS) entry which is preliminary data.</text>
</comment>
<evidence type="ECO:0000313" key="2">
    <source>
        <dbReference type="Proteomes" id="UP000034704"/>
    </source>
</evidence>
<protein>
    <submittedName>
        <fullName evidence="1">Uncharacterized protein</fullName>
    </submittedName>
</protein>
<reference evidence="1 2" key="1">
    <citation type="journal article" date="2015" name="Nature">
        <title>rRNA introns, odd ribosomes, and small enigmatic genomes across a large radiation of phyla.</title>
        <authorList>
            <person name="Brown C.T."/>
            <person name="Hug L.A."/>
            <person name="Thomas B.C."/>
            <person name="Sharon I."/>
            <person name="Castelle C.J."/>
            <person name="Singh A."/>
            <person name="Wilkins M.J."/>
            <person name="Williams K.H."/>
            <person name="Banfield J.F."/>
        </authorList>
    </citation>
    <scope>NUCLEOTIDE SEQUENCE [LARGE SCALE GENOMIC DNA]</scope>
</reference>
<dbReference type="AlphaFoldDB" id="A0A0G0ZFF4"/>
<accession>A0A0G0ZFF4</accession>
<evidence type="ECO:0000313" key="1">
    <source>
        <dbReference type="EMBL" id="KKS47470.1"/>
    </source>
</evidence>
<name>A0A0G0ZFF4_9BACT</name>
<proteinExistence type="predicted"/>
<sequence>MMNTTDAMHWIHEFRSIIWFLVFLAAFAVLMFSAWAFASYVDKKESNGSFAPDNRFNDDWD</sequence>
<gene>
    <name evidence="1" type="ORF">UV12_C0007G0010</name>
</gene>
<dbReference type="EMBL" id="LCDG01000007">
    <property type="protein sequence ID" value="KKS47470.1"/>
    <property type="molecule type" value="Genomic_DNA"/>
</dbReference>
<organism evidence="1 2">
    <name type="scientific">Candidatus Nomurabacteria bacterium GW2011_GWC2_42_20</name>
    <dbReference type="NCBI Taxonomy" id="1618756"/>
    <lineage>
        <taxon>Bacteria</taxon>
        <taxon>Candidatus Nomuraibacteriota</taxon>
    </lineage>
</organism>
<dbReference type="Proteomes" id="UP000034704">
    <property type="component" value="Unassembled WGS sequence"/>
</dbReference>
<dbReference type="STRING" id="1618756.UV12_C0007G0010"/>